<evidence type="ECO:0000313" key="2">
    <source>
        <dbReference type="Proteomes" id="UP000054653"/>
    </source>
</evidence>
<proteinExistence type="predicted"/>
<dbReference type="EMBL" id="JYDI01000017">
    <property type="protein sequence ID" value="KRY58899.1"/>
    <property type="molecule type" value="Genomic_DNA"/>
</dbReference>
<gene>
    <name evidence="1" type="ORF">T03_13969</name>
</gene>
<reference evidence="1 2" key="1">
    <citation type="submission" date="2015-01" db="EMBL/GenBank/DDBJ databases">
        <title>Evolution of Trichinella species and genotypes.</title>
        <authorList>
            <person name="Korhonen P.K."/>
            <person name="Edoardo P."/>
            <person name="Giuseppe L.R."/>
            <person name="Gasser R.B."/>
        </authorList>
    </citation>
    <scope>NUCLEOTIDE SEQUENCE [LARGE SCALE GENOMIC DNA]</scope>
    <source>
        <strain evidence="1">ISS120</strain>
    </source>
</reference>
<sequence length="303" mass="34193">MTVVHDLSSEKHLGVPLCDCSIPVTDISFKQLGKSCREKLSSLQYKGKMQNNFPNLIAQAKRNISHHLKTPENSKSPCFLESRNLRSSCQNITGKAVILPSPWEGSFALQGGSLFGLSILLLLYVFHVPLRACFPFHGTSLRCVFNSYRDDGHRFIAARWEISQCQYRAYGNQLVCSDVMVYYAKFLCCGKLLTAEYYEQFIMKIHSWSRENNPTWNVGRGALCKISVLQKISRYGVMAAAPDKQRTMAEGVEIVTHHRIHWHGSGKSIDAWNLGRTCGFFNAAVERTTVCGNLTGFEILIRM</sequence>
<dbReference type="OrthoDB" id="10472518at2759"/>
<comment type="caution">
    <text evidence="1">The sequence shown here is derived from an EMBL/GenBank/DDBJ whole genome shotgun (WGS) entry which is preliminary data.</text>
</comment>
<accession>A0A0V1DD24</accession>
<keyword evidence="2" id="KW-1185">Reference proteome</keyword>
<dbReference type="Proteomes" id="UP000054653">
    <property type="component" value="Unassembled WGS sequence"/>
</dbReference>
<name>A0A0V1DD24_TRIBR</name>
<protein>
    <submittedName>
        <fullName evidence="1">Uncharacterized protein</fullName>
    </submittedName>
</protein>
<evidence type="ECO:0000313" key="1">
    <source>
        <dbReference type="EMBL" id="KRY58899.1"/>
    </source>
</evidence>
<dbReference type="AlphaFoldDB" id="A0A0V1DD24"/>
<organism evidence="1 2">
    <name type="scientific">Trichinella britovi</name>
    <name type="common">Parasitic roundworm</name>
    <dbReference type="NCBI Taxonomy" id="45882"/>
    <lineage>
        <taxon>Eukaryota</taxon>
        <taxon>Metazoa</taxon>
        <taxon>Ecdysozoa</taxon>
        <taxon>Nematoda</taxon>
        <taxon>Enoplea</taxon>
        <taxon>Dorylaimia</taxon>
        <taxon>Trichinellida</taxon>
        <taxon>Trichinellidae</taxon>
        <taxon>Trichinella</taxon>
    </lineage>
</organism>